<feature type="domain" description="AB hydrolase-1" evidence="2">
    <location>
        <begin position="7"/>
        <end position="123"/>
    </location>
</feature>
<dbReference type="AlphaFoldDB" id="A0A0D2E7D0"/>
<organism evidence="3 4">
    <name type="scientific">Fonsecaea pedrosoi CBS 271.37</name>
    <dbReference type="NCBI Taxonomy" id="1442368"/>
    <lineage>
        <taxon>Eukaryota</taxon>
        <taxon>Fungi</taxon>
        <taxon>Dikarya</taxon>
        <taxon>Ascomycota</taxon>
        <taxon>Pezizomycotina</taxon>
        <taxon>Eurotiomycetes</taxon>
        <taxon>Chaetothyriomycetidae</taxon>
        <taxon>Chaetothyriales</taxon>
        <taxon>Herpotrichiellaceae</taxon>
        <taxon>Fonsecaea</taxon>
    </lineage>
</organism>
<dbReference type="RefSeq" id="XP_013289774.1">
    <property type="nucleotide sequence ID" value="XM_013434320.1"/>
</dbReference>
<reference evidence="3 4" key="1">
    <citation type="submission" date="2015-01" db="EMBL/GenBank/DDBJ databases">
        <title>The Genome Sequence of Fonsecaea pedrosoi CBS 271.37.</title>
        <authorList>
            <consortium name="The Broad Institute Genomics Platform"/>
            <person name="Cuomo C."/>
            <person name="de Hoog S."/>
            <person name="Gorbushina A."/>
            <person name="Stielow B."/>
            <person name="Teixiera M."/>
            <person name="Abouelleil A."/>
            <person name="Chapman S.B."/>
            <person name="Priest M."/>
            <person name="Young S.K."/>
            <person name="Wortman J."/>
            <person name="Nusbaum C."/>
            <person name="Birren B."/>
        </authorList>
    </citation>
    <scope>NUCLEOTIDE SEQUENCE [LARGE SCALE GENOMIC DNA]</scope>
    <source>
        <strain evidence="3 4">CBS 271.37</strain>
    </source>
</reference>
<dbReference type="InterPro" id="IPR029058">
    <property type="entry name" value="AB_hydrolase_fold"/>
</dbReference>
<evidence type="ECO:0000256" key="1">
    <source>
        <dbReference type="SAM" id="MobiDB-lite"/>
    </source>
</evidence>
<proteinExistence type="predicted"/>
<dbReference type="Gene3D" id="3.40.50.1820">
    <property type="entry name" value="alpha/beta hydrolase"/>
    <property type="match status" value="1"/>
</dbReference>
<evidence type="ECO:0000313" key="4">
    <source>
        <dbReference type="Proteomes" id="UP000053029"/>
    </source>
</evidence>
<protein>
    <recommendedName>
        <fullName evidence="2">AB hydrolase-1 domain-containing protein</fullName>
    </recommendedName>
</protein>
<dbReference type="PANTHER" id="PTHR47842">
    <property type="entry name" value="EXPRESSED PROTEIN"/>
    <property type="match status" value="1"/>
</dbReference>
<dbReference type="VEuPathDB" id="FungiDB:Z517_01360"/>
<evidence type="ECO:0000259" key="2">
    <source>
        <dbReference type="Pfam" id="PF12697"/>
    </source>
</evidence>
<name>A0A0D2E7D0_9EURO</name>
<gene>
    <name evidence="3" type="ORF">Z517_01360</name>
</gene>
<sequence length="543" mass="58859">MRKTLLLVFIHGFKGGDDTFAVFPEHLRALVSHSLPNIDVVTVTYPKFETRGELRDCVARFREWLQNKVIDLEVARSTPSPTVDPSVHVILIGHSMGGIVAAETYLQLASEQPIPARSSAQNPERPNFPSNTTLGSTTSTSHPTPSRHEPDPMSHNFMFPHIQGVLAFDTPFLGLAPGMVAHGLEGGHKVVANAYNTYSEVASMFGWGSKSEPNVSSTSSTSGAKSIGALPAPASSSTADAAAAPKWQAWGKYAMFAGAAGAVVAGGAAALYSQREKLSAGWKWASDHLLFVGELFKPEHLRKRVESLEQECKERGAGCANLYTNLGKGASGGYGITETLAGRERTFCNLPVHVSRDRKEGRDTMQETSKGFKWIKAVNDKASDETTAHVSMFLPRDNPGFYALGEHAKECIAQWTDRGWYLASTGPTFLKPDANHMGLGESPDGGWVKPDADEIRARERAKDRYGSSYKPSDVDADADTEGTLGKDWDSLDLHRGKDGVDLLDDEDVRMRDEDEELEGSVIVEKMAANGEVPLPKSRSNTGV</sequence>
<dbReference type="GeneID" id="25300850"/>
<dbReference type="SUPFAM" id="SSF53474">
    <property type="entry name" value="alpha/beta-Hydrolases"/>
    <property type="match status" value="1"/>
</dbReference>
<accession>A0A0D2E7D0</accession>
<dbReference type="EMBL" id="KN846969">
    <property type="protein sequence ID" value="KIW85966.1"/>
    <property type="molecule type" value="Genomic_DNA"/>
</dbReference>
<feature type="compositionally biased region" description="Basic and acidic residues" evidence="1">
    <location>
        <begin position="484"/>
        <end position="499"/>
    </location>
</feature>
<feature type="region of interest" description="Disordered" evidence="1">
    <location>
        <begin position="210"/>
        <end position="235"/>
    </location>
</feature>
<feature type="region of interest" description="Disordered" evidence="1">
    <location>
        <begin position="459"/>
        <end position="499"/>
    </location>
</feature>
<dbReference type="Proteomes" id="UP000053029">
    <property type="component" value="Unassembled WGS sequence"/>
</dbReference>
<evidence type="ECO:0000313" key="3">
    <source>
        <dbReference type="EMBL" id="KIW85966.1"/>
    </source>
</evidence>
<dbReference type="OrthoDB" id="442243at2759"/>
<keyword evidence="4" id="KW-1185">Reference proteome</keyword>
<dbReference type="InterPro" id="IPR000073">
    <property type="entry name" value="AB_hydrolase_1"/>
</dbReference>
<dbReference type="STRING" id="1442368.A0A0D2E7D0"/>
<dbReference type="Pfam" id="PF12697">
    <property type="entry name" value="Abhydrolase_6"/>
    <property type="match status" value="1"/>
</dbReference>
<feature type="region of interest" description="Disordered" evidence="1">
    <location>
        <begin position="113"/>
        <end position="155"/>
    </location>
</feature>
<feature type="compositionally biased region" description="Low complexity" evidence="1">
    <location>
        <begin position="129"/>
        <end position="144"/>
    </location>
</feature>
<dbReference type="HOGENOM" id="CLU_020826_1_1_1"/>
<dbReference type="PANTHER" id="PTHR47842:SF1">
    <property type="entry name" value="DUF676 DOMAIN-CONTAINING PROTEIN"/>
    <property type="match status" value="1"/>
</dbReference>